<evidence type="ECO:0000256" key="1">
    <source>
        <dbReference type="ARBA" id="ARBA00009902"/>
    </source>
</evidence>
<keyword evidence="6" id="KW-1185">Reference proteome</keyword>
<keyword evidence="3" id="KW-0326">Glycosidase</keyword>
<feature type="domain" description="Glycosyl hydrolase family 32 N-terminal" evidence="4">
    <location>
        <begin position="23"/>
        <end position="134"/>
    </location>
</feature>
<reference evidence="5" key="1">
    <citation type="submission" date="2023-08" db="EMBL/GenBank/DDBJ databases">
        <title>A de novo genome assembly of Solanum verrucosum Schlechtendal, a Mexican diploid species geographically isolated from the other diploid A-genome species in potato relatives.</title>
        <authorList>
            <person name="Hosaka K."/>
        </authorList>
    </citation>
    <scope>NUCLEOTIDE SEQUENCE</scope>
    <source>
        <tissue evidence="5">Young leaves</tissue>
    </source>
</reference>
<dbReference type="EMBL" id="CP133619">
    <property type="protein sequence ID" value="WMV41545.1"/>
    <property type="molecule type" value="Genomic_DNA"/>
</dbReference>
<keyword evidence="2" id="KW-0378">Hydrolase</keyword>
<feature type="non-terminal residue" evidence="5">
    <location>
        <position position="153"/>
    </location>
</feature>
<proteinExistence type="inferred from homology"/>
<evidence type="ECO:0000256" key="2">
    <source>
        <dbReference type="ARBA" id="ARBA00022801"/>
    </source>
</evidence>
<dbReference type="GO" id="GO:0016798">
    <property type="term" value="F:hydrolase activity, acting on glycosyl bonds"/>
    <property type="evidence" value="ECO:0007669"/>
    <property type="project" value="UniProtKB-KW"/>
</dbReference>
<dbReference type="InterPro" id="IPR023296">
    <property type="entry name" value="Glyco_hydro_beta-prop_sf"/>
</dbReference>
<evidence type="ECO:0000313" key="6">
    <source>
        <dbReference type="Proteomes" id="UP001234989"/>
    </source>
</evidence>
<dbReference type="AlphaFoldDB" id="A0AAF0U8Y1"/>
<dbReference type="Proteomes" id="UP001234989">
    <property type="component" value="Chromosome 8"/>
</dbReference>
<dbReference type="Pfam" id="PF00251">
    <property type="entry name" value="Glyco_hydro_32N"/>
    <property type="match status" value="1"/>
</dbReference>
<evidence type="ECO:0000256" key="3">
    <source>
        <dbReference type="ARBA" id="ARBA00023295"/>
    </source>
</evidence>
<gene>
    <name evidence="5" type="ORF">MTR67_034930</name>
</gene>
<dbReference type="Gene3D" id="2.115.10.20">
    <property type="entry name" value="Glycosyl hydrolase domain, family 43"/>
    <property type="match status" value="1"/>
</dbReference>
<comment type="similarity">
    <text evidence="1">Belongs to the glycosyl hydrolase 32 family.</text>
</comment>
<protein>
    <recommendedName>
        <fullName evidence="4">Glycosyl hydrolase family 32 N-terminal domain-containing protein</fullName>
    </recommendedName>
</protein>
<sequence length="153" mass="17913">MLVYWEMHDLGIIYPNRIEHPLLSSNETGMWECPDFIPVSNVKHVLKVSMFQSQVEYYTIGTYDHDMDIFFPDSGSVDNESGLRLDYGKYYASKSFFDSEKERRILLAWFNESTSASIDIMKGWSGLQEFMVVLFIIFKKNDKFVVLMCSDQK</sequence>
<organism evidence="5 6">
    <name type="scientific">Solanum verrucosum</name>
    <dbReference type="NCBI Taxonomy" id="315347"/>
    <lineage>
        <taxon>Eukaryota</taxon>
        <taxon>Viridiplantae</taxon>
        <taxon>Streptophyta</taxon>
        <taxon>Embryophyta</taxon>
        <taxon>Tracheophyta</taxon>
        <taxon>Spermatophyta</taxon>
        <taxon>Magnoliopsida</taxon>
        <taxon>eudicotyledons</taxon>
        <taxon>Gunneridae</taxon>
        <taxon>Pentapetalae</taxon>
        <taxon>asterids</taxon>
        <taxon>lamiids</taxon>
        <taxon>Solanales</taxon>
        <taxon>Solanaceae</taxon>
        <taxon>Solanoideae</taxon>
        <taxon>Solaneae</taxon>
        <taxon>Solanum</taxon>
    </lineage>
</organism>
<dbReference type="InterPro" id="IPR013148">
    <property type="entry name" value="Glyco_hydro_32_N"/>
</dbReference>
<dbReference type="PANTHER" id="PTHR31953">
    <property type="entry name" value="BETA-FRUCTOFURANOSIDASE, INSOLUBLE ISOENZYME CWINV1-RELATED"/>
    <property type="match status" value="1"/>
</dbReference>
<evidence type="ECO:0000259" key="4">
    <source>
        <dbReference type="Pfam" id="PF00251"/>
    </source>
</evidence>
<evidence type="ECO:0000313" key="5">
    <source>
        <dbReference type="EMBL" id="WMV41545.1"/>
    </source>
</evidence>
<name>A0AAF0U8Y1_SOLVR</name>
<dbReference type="SUPFAM" id="SSF75005">
    <property type="entry name" value="Arabinanase/levansucrase/invertase"/>
    <property type="match status" value="1"/>
</dbReference>
<accession>A0AAF0U8Y1</accession>
<dbReference type="InterPro" id="IPR050551">
    <property type="entry name" value="Fructan_Metab_Enzymes"/>
</dbReference>